<dbReference type="AlphaFoldDB" id="A0AA42CMT3"/>
<name>A0AA42CMT3_9HYPH</name>
<comment type="caution">
    <text evidence="1">The sequence shown here is derived from an EMBL/GenBank/DDBJ whole genome shotgun (WGS) entry which is preliminary data.</text>
</comment>
<gene>
    <name evidence="1" type="ORF">M8523_11740</name>
</gene>
<organism evidence="1 2">
    <name type="scientific">Lichenifustis flavocetrariae</name>
    <dbReference type="NCBI Taxonomy" id="2949735"/>
    <lineage>
        <taxon>Bacteria</taxon>
        <taxon>Pseudomonadati</taxon>
        <taxon>Pseudomonadota</taxon>
        <taxon>Alphaproteobacteria</taxon>
        <taxon>Hyphomicrobiales</taxon>
        <taxon>Lichenihabitantaceae</taxon>
        <taxon>Lichenifustis</taxon>
    </lineage>
</organism>
<dbReference type="Proteomes" id="UP001165667">
    <property type="component" value="Unassembled WGS sequence"/>
</dbReference>
<protein>
    <submittedName>
        <fullName evidence="1">Uncharacterized protein</fullName>
    </submittedName>
</protein>
<sequence>MILAQRTARRFLISLSHQMGLSVAGTLLASLLLSGLHAPKLDLPSRADALSERTSGGKLAARADAGAANQDGFVLLTALPLILPMFTAPSVPQIDLALPDADLPAAAAPSSIIATAWVDTVRPARAVSHIGAKRRSATDTALSVVPPRRADYLPVSLASSLDQATDSATSALNGGIWAKSKRIYQHVALWSGALLDRVVP</sequence>
<dbReference type="RefSeq" id="WP_282585056.1">
    <property type="nucleotide sequence ID" value="NZ_JAMOIM010000006.1"/>
</dbReference>
<accession>A0AA42CMT3</accession>
<reference evidence="1" key="1">
    <citation type="submission" date="2022-05" db="EMBL/GenBank/DDBJ databases">
        <authorList>
            <person name="Pankratov T."/>
        </authorList>
    </citation>
    <scope>NUCLEOTIDE SEQUENCE</scope>
    <source>
        <strain evidence="1">BP6-180914</strain>
    </source>
</reference>
<keyword evidence="2" id="KW-1185">Reference proteome</keyword>
<proteinExistence type="predicted"/>
<evidence type="ECO:0000313" key="2">
    <source>
        <dbReference type="Proteomes" id="UP001165667"/>
    </source>
</evidence>
<dbReference type="EMBL" id="JAMOIM010000006">
    <property type="protein sequence ID" value="MCW6508690.1"/>
    <property type="molecule type" value="Genomic_DNA"/>
</dbReference>
<evidence type="ECO:0000313" key="1">
    <source>
        <dbReference type="EMBL" id="MCW6508690.1"/>
    </source>
</evidence>